<proteinExistence type="predicted"/>
<accession>A0A6J7TN78</accession>
<feature type="domain" description="OmpR/PhoB-type" evidence="7">
    <location>
        <begin position="151"/>
        <end position="248"/>
    </location>
</feature>
<organism evidence="8">
    <name type="scientific">freshwater metagenome</name>
    <dbReference type="NCBI Taxonomy" id="449393"/>
    <lineage>
        <taxon>unclassified sequences</taxon>
        <taxon>metagenomes</taxon>
        <taxon>ecological metagenomes</taxon>
    </lineage>
</organism>
<evidence type="ECO:0000259" key="7">
    <source>
        <dbReference type="PROSITE" id="PS51755"/>
    </source>
</evidence>
<dbReference type="InterPro" id="IPR001867">
    <property type="entry name" value="OmpR/PhoB-type_DNA-bd"/>
</dbReference>
<dbReference type="PROSITE" id="PS51755">
    <property type="entry name" value="OMPR_PHOB"/>
    <property type="match status" value="1"/>
</dbReference>
<evidence type="ECO:0000256" key="5">
    <source>
        <dbReference type="ARBA" id="ARBA00023159"/>
    </source>
</evidence>
<dbReference type="SMART" id="SM00862">
    <property type="entry name" value="Trans_reg_C"/>
    <property type="match status" value="1"/>
</dbReference>
<evidence type="ECO:0000256" key="4">
    <source>
        <dbReference type="ARBA" id="ARBA00023125"/>
    </source>
</evidence>
<name>A0A6J7TN78_9ZZZZ</name>
<keyword evidence="1" id="KW-0597">Phosphoprotein</keyword>
<dbReference type="PANTHER" id="PTHR48111:SF16">
    <property type="entry name" value="TRANSCRIPTIONAL REGULATORY PROTEIN GLNR"/>
    <property type="match status" value="1"/>
</dbReference>
<dbReference type="PANTHER" id="PTHR48111">
    <property type="entry name" value="REGULATOR OF RPOS"/>
    <property type="match status" value="1"/>
</dbReference>
<evidence type="ECO:0000256" key="1">
    <source>
        <dbReference type="ARBA" id="ARBA00022553"/>
    </source>
</evidence>
<gene>
    <name evidence="8" type="ORF">UFOPK4293_01380</name>
</gene>
<reference evidence="8" key="1">
    <citation type="submission" date="2020-05" db="EMBL/GenBank/DDBJ databases">
        <authorList>
            <person name="Chiriac C."/>
            <person name="Salcher M."/>
            <person name="Ghai R."/>
            <person name="Kavagutti S V."/>
        </authorList>
    </citation>
    <scope>NUCLEOTIDE SEQUENCE</scope>
</reference>
<dbReference type="GO" id="GO:0032993">
    <property type="term" value="C:protein-DNA complex"/>
    <property type="evidence" value="ECO:0007669"/>
    <property type="project" value="TreeGrafter"/>
</dbReference>
<keyword evidence="6" id="KW-0804">Transcription</keyword>
<dbReference type="InterPro" id="IPR039420">
    <property type="entry name" value="WalR-like"/>
</dbReference>
<dbReference type="InterPro" id="IPR016032">
    <property type="entry name" value="Sig_transdc_resp-reg_C-effctor"/>
</dbReference>
<dbReference type="Pfam" id="PF00486">
    <property type="entry name" value="Trans_reg_C"/>
    <property type="match status" value="1"/>
</dbReference>
<keyword evidence="5" id="KW-0010">Activator</keyword>
<protein>
    <submittedName>
        <fullName evidence="8">Unannotated protein</fullName>
    </submittedName>
</protein>
<keyword evidence="3" id="KW-0805">Transcription regulation</keyword>
<dbReference type="AlphaFoldDB" id="A0A6J7TN78"/>
<dbReference type="FunFam" id="1.10.10.10:FF:000216">
    <property type="entry name" value="DNA-binding response regulator"/>
    <property type="match status" value="1"/>
</dbReference>
<dbReference type="GO" id="GO:0000156">
    <property type="term" value="F:phosphorelay response regulator activity"/>
    <property type="evidence" value="ECO:0007669"/>
    <property type="project" value="TreeGrafter"/>
</dbReference>
<dbReference type="GO" id="GO:0000976">
    <property type="term" value="F:transcription cis-regulatory region binding"/>
    <property type="evidence" value="ECO:0007669"/>
    <property type="project" value="TreeGrafter"/>
</dbReference>
<dbReference type="GO" id="GO:0006355">
    <property type="term" value="P:regulation of DNA-templated transcription"/>
    <property type="evidence" value="ECO:0007669"/>
    <property type="project" value="InterPro"/>
</dbReference>
<dbReference type="CDD" id="cd00383">
    <property type="entry name" value="trans_reg_C"/>
    <property type="match status" value="1"/>
</dbReference>
<evidence type="ECO:0000256" key="6">
    <source>
        <dbReference type="ARBA" id="ARBA00023163"/>
    </source>
</evidence>
<keyword evidence="2" id="KW-0902">Two-component regulatory system</keyword>
<dbReference type="Gene3D" id="1.10.10.10">
    <property type="entry name" value="Winged helix-like DNA-binding domain superfamily/Winged helix DNA-binding domain"/>
    <property type="match status" value="1"/>
</dbReference>
<sequence>MARVQNSSHPVRTQPLLEIVVTLHMATSDMIVVFPANPTPDLARTLDLGGSRWKAVSGADEAGKCEPQAGWMGAIITCDEDPENAWAFARALRKRDNAVDSVIVLVSGTQLGDLELRDDLFDDFCLTPFHPRELEARLRHLFSSTESGLRPELVEHSGLILNLETYQATFNGHALDLTFMEYELLKFLAQNPGKVFTREMLLSRVWGYEYYGGARTVDVHVRRLRAKLGEEHANLIQTVRSVGYRFGQSRWGS</sequence>
<evidence type="ECO:0000256" key="3">
    <source>
        <dbReference type="ARBA" id="ARBA00023015"/>
    </source>
</evidence>
<dbReference type="SUPFAM" id="SSF46894">
    <property type="entry name" value="C-terminal effector domain of the bipartite response regulators"/>
    <property type="match status" value="1"/>
</dbReference>
<dbReference type="InterPro" id="IPR036388">
    <property type="entry name" value="WH-like_DNA-bd_sf"/>
</dbReference>
<evidence type="ECO:0000256" key="2">
    <source>
        <dbReference type="ARBA" id="ARBA00023012"/>
    </source>
</evidence>
<evidence type="ECO:0000313" key="8">
    <source>
        <dbReference type="EMBL" id="CAB5055509.1"/>
    </source>
</evidence>
<dbReference type="EMBL" id="CAFBQH010000101">
    <property type="protein sequence ID" value="CAB5055509.1"/>
    <property type="molecule type" value="Genomic_DNA"/>
</dbReference>
<keyword evidence="4" id="KW-0238">DNA-binding</keyword>
<dbReference type="GO" id="GO:0005829">
    <property type="term" value="C:cytosol"/>
    <property type="evidence" value="ECO:0007669"/>
    <property type="project" value="TreeGrafter"/>
</dbReference>